<dbReference type="AlphaFoldDB" id="A0A9P8SPF8"/>
<evidence type="ECO:0000256" key="5">
    <source>
        <dbReference type="ARBA" id="ARBA00023163"/>
    </source>
</evidence>
<dbReference type="PANTHER" id="PTHR31313:SF4">
    <property type="entry name" value="CONIDIAL DEVELOPMENT PROTEIN FLUFFY"/>
    <property type="match status" value="1"/>
</dbReference>
<dbReference type="InterPro" id="IPR013761">
    <property type="entry name" value="SAM/pointed_sf"/>
</dbReference>
<dbReference type="GeneID" id="68349937"/>
<protein>
    <submittedName>
        <fullName evidence="8">Fungal specific transcription factor domain-containing protein</fullName>
    </submittedName>
</protein>
<proteinExistence type="predicted"/>
<evidence type="ECO:0000313" key="9">
    <source>
        <dbReference type="Proteomes" id="UP000824596"/>
    </source>
</evidence>
<dbReference type="InterPro" id="IPR007219">
    <property type="entry name" value="XnlR_reg_dom"/>
</dbReference>
<keyword evidence="9" id="KW-1185">Reference proteome</keyword>
<organism evidence="8 9">
    <name type="scientific">Hirsutella rhossiliensis</name>
    <dbReference type="NCBI Taxonomy" id="111463"/>
    <lineage>
        <taxon>Eukaryota</taxon>
        <taxon>Fungi</taxon>
        <taxon>Dikarya</taxon>
        <taxon>Ascomycota</taxon>
        <taxon>Pezizomycotina</taxon>
        <taxon>Sordariomycetes</taxon>
        <taxon>Hypocreomycetidae</taxon>
        <taxon>Hypocreales</taxon>
        <taxon>Ophiocordycipitaceae</taxon>
        <taxon>Hirsutella</taxon>
    </lineage>
</organism>
<dbReference type="EMBL" id="JAIZPD010000001">
    <property type="protein sequence ID" value="KAH0968166.1"/>
    <property type="molecule type" value="Genomic_DNA"/>
</dbReference>
<keyword evidence="3" id="KW-0805">Transcription regulation</keyword>
<accession>A0A9P8SPF8</accession>
<dbReference type="GO" id="GO:0008270">
    <property type="term" value="F:zinc ion binding"/>
    <property type="evidence" value="ECO:0007669"/>
    <property type="project" value="InterPro"/>
</dbReference>
<evidence type="ECO:0000259" key="7">
    <source>
        <dbReference type="Pfam" id="PF04082"/>
    </source>
</evidence>
<keyword evidence="6" id="KW-0539">Nucleus</keyword>
<evidence type="ECO:0000256" key="1">
    <source>
        <dbReference type="ARBA" id="ARBA00022723"/>
    </source>
</evidence>
<evidence type="ECO:0000256" key="6">
    <source>
        <dbReference type="ARBA" id="ARBA00023242"/>
    </source>
</evidence>
<dbReference type="Pfam" id="PF04082">
    <property type="entry name" value="Fungal_trans"/>
    <property type="match status" value="1"/>
</dbReference>
<name>A0A9P8SPF8_9HYPO</name>
<evidence type="ECO:0000256" key="3">
    <source>
        <dbReference type="ARBA" id="ARBA00023015"/>
    </source>
</evidence>
<keyword evidence="4" id="KW-0238">DNA-binding</keyword>
<reference evidence="8" key="1">
    <citation type="submission" date="2021-09" db="EMBL/GenBank/DDBJ databases">
        <title>A high-quality genome of the endoparasitic fungus Hirsutella rhossiliensis with a comparison of Hirsutella genomes reveals transposable elements contributing to genome size variation.</title>
        <authorList>
            <person name="Lin R."/>
            <person name="Jiao Y."/>
            <person name="Sun X."/>
            <person name="Ling J."/>
            <person name="Xie B."/>
            <person name="Cheng X."/>
        </authorList>
    </citation>
    <scope>NUCLEOTIDE SEQUENCE</scope>
    <source>
        <strain evidence="8">HR02</strain>
    </source>
</reference>
<comment type="caution">
    <text evidence="8">The sequence shown here is derived from an EMBL/GenBank/DDBJ whole genome shotgun (WGS) entry which is preliminary data.</text>
</comment>
<keyword evidence="1" id="KW-0479">Metal-binding</keyword>
<evidence type="ECO:0000256" key="2">
    <source>
        <dbReference type="ARBA" id="ARBA00022833"/>
    </source>
</evidence>
<dbReference type="Gene3D" id="1.10.150.50">
    <property type="entry name" value="Transcription Factor, Ets-1"/>
    <property type="match status" value="1"/>
</dbReference>
<evidence type="ECO:0000256" key="4">
    <source>
        <dbReference type="ARBA" id="ARBA00023125"/>
    </source>
</evidence>
<dbReference type="OrthoDB" id="2123952at2759"/>
<dbReference type="GO" id="GO:0006351">
    <property type="term" value="P:DNA-templated transcription"/>
    <property type="evidence" value="ECO:0007669"/>
    <property type="project" value="InterPro"/>
</dbReference>
<dbReference type="CDD" id="cd12148">
    <property type="entry name" value="fungal_TF_MHR"/>
    <property type="match status" value="1"/>
</dbReference>
<dbReference type="PANTHER" id="PTHR31313">
    <property type="entry name" value="TY1 ENHANCER ACTIVATOR"/>
    <property type="match status" value="1"/>
</dbReference>
<dbReference type="InterPro" id="IPR051615">
    <property type="entry name" value="Transcr_Regulatory_Elem"/>
</dbReference>
<evidence type="ECO:0000313" key="8">
    <source>
        <dbReference type="EMBL" id="KAH0968166.1"/>
    </source>
</evidence>
<keyword evidence="2" id="KW-0862">Zinc</keyword>
<feature type="domain" description="Xylanolytic transcriptional activator regulatory" evidence="7">
    <location>
        <begin position="147"/>
        <end position="373"/>
    </location>
</feature>
<keyword evidence="5" id="KW-0804">Transcription</keyword>
<dbReference type="GO" id="GO:0003677">
    <property type="term" value="F:DNA binding"/>
    <property type="evidence" value="ECO:0007669"/>
    <property type="project" value="UniProtKB-KW"/>
</dbReference>
<dbReference type="Proteomes" id="UP000824596">
    <property type="component" value="Unassembled WGS sequence"/>
</dbReference>
<gene>
    <name evidence="8" type="ORF">HRG_00808</name>
</gene>
<dbReference type="RefSeq" id="XP_044725679.1">
    <property type="nucleotide sequence ID" value="XM_044859279.1"/>
</dbReference>
<sequence length="563" mass="62754">MTGSSTLTFAQLLESAGLLPYQPQLLDEGFDDVDSLCNMTEGDMVKFGITSEKRIILERLFAQVRSARAATAPEVLESRPANADAMGLALDITAPQETLAGQSIASQVEIHGSREPAGSLLGSEMLVPASAWTSLTADVGFVQRLLALYFCWEYPIFASLSREHFVKDFSEGRSRYCSPILVHALLALGYCFSSRQVMASTVQDAQPSGDQFFKEALRLLLDDQDQHLLTTVQALGIMSVRESSCGRDSESRHYSGQSLRLAVEMGLHRTCKDGDDDESIVQAATFWGAFALNNAWALLSRSLPSCSSGITTRLPLKPPASPDIEASVWVYFTDEGVALDGLREQTSHVRSVFKCFCELSELIHDALYVLFSPVKAPPRGDVLKIYTKYLNWYDLVPDLLRLGHNSTPPVLFTHIYYHFAILQLFQPFVNYCIPGSNTYPREVCFQATNAISAILRSYSQLYTFRRIPSFMPHIILTSSIMHFSLHNSLSRGQSYPHLQPSSFLLYQLTNLINQHIIDLADMAPCHHSAKRTLYVTGILAKKDNSWQFFLNEHLPTIDPGNVE</sequence>
<dbReference type="SUPFAM" id="SSF47769">
    <property type="entry name" value="SAM/Pointed domain"/>
    <property type="match status" value="1"/>
</dbReference>